<keyword evidence="3" id="KW-0862">Zinc</keyword>
<dbReference type="Gene3D" id="6.10.140.2220">
    <property type="match status" value="1"/>
</dbReference>
<organism evidence="6 7">
    <name type="scientific">Strigomonas culicis</name>
    <dbReference type="NCBI Taxonomy" id="28005"/>
    <lineage>
        <taxon>Eukaryota</taxon>
        <taxon>Discoba</taxon>
        <taxon>Euglenozoa</taxon>
        <taxon>Kinetoplastea</taxon>
        <taxon>Metakinetoplastina</taxon>
        <taxon>Trypanosomatida</taxon>
        <taxon>Trypanosomatidae</taxon>
        <taxon>Strigomonadinae</taxon>
        <taxon>Strigomonas</taxon>
    </lineage>
</organism>
<proteinExistence type="predicted"/>
<evidence type="ECO:0000259" key="5">
    <source>
        <dbReference type="PROSITE" id="PS50865"/>
    </source>
</evidence>
<keyword evidence="7" id="KW-1185">Reference proteome</keyword>
<keyword evidence="1" id="KW-0479">Metal-binding</keyword>
<evidence type="ECO:0000313" key="6">
    <source>
        <dbReference type="EMBL" id="EPY29578.1"/>
    </source>
</evidence>
<dbReference type="Proteomes" id="UP000015354">
    <property type="component" value="Unassembled WGS sequence"/>
</dbReference>
<dbReference type="InterPro" id="IPR002893">
    <property type="entry name" value="Znf_MYND"/>
</dbReference>
<sequence>MLHTYHAEIGDKTFQFSLELPTPITEATFQMEVAKAVEEVSESMLSHLSDEDKMCVVCKKVPAARLTHHPMLFSEAFPPRIEDIPQQVCASPECAVLAEAQYMMDMEIATTAQGQPGLGKCFKCGTRAAPGTALMRCSRCKVAKYCSAECQKSDWKFHKQVCASAA</sequence>
<accession>S9UKZ4</accession>
<dbReference type="PROSITE" id="PS50865">
    <property type="entry name" value="ZF_MYND_2"/>
    <property type="match status" value="1"/>
</dbReference>
<dbReference type="OrthoDB" id="5855668at2759"/>
<name>S9UKZ4_9TRYP</name>
<comment type="caution">
    <text evidence="6">The sequence shown here is derived from an EMBL/GenBank/DDBJ whole genome shotgun (WGS) entry which is preliminary data.</text>
</comment>
<dbReference type="Pfam" id="PF01753">
    <property type="entry name" value="zf-MYND"/>
    <property type="match status" value="1"/>
</dbReference>
<evidence type="ECO:0000313" key="7">
    <source>
        <dbReference type="Proteomes" id="UP000015354"/>
    </source>
</evidence>
<feature type="domain" description="MYND-type" evidence="5">
    <location>
        <begin position="121"/>
        <end position="162"/>
    </location>
</feature>
<dbReference type="EMBL" id="ATMH01004443">
    <property type="protein sequence ID" value="EPY29578.1"/>
    <property type="molecule type" value="Genomic_DNA"/>
</dbReference>
<dbReference type="AlphaFoldDB" id="S9UKZ4"/>
<protein>
    <submittedName>
        <fullName evidence="6">MYND finger domain-like protein</fullName>
    </submittedName>
</protein>
<evidence type="ECO:0000256" key="4">
    <source>
        <dbReference type="PROSITE-ProRule" id="PRU00134"/>
    </source>
</evidence>
<dbReference type="SUPFAM" id="SSF144232">
    <property type="entry name" value="HIT/MYND zinc finger-like"/>
    <property type="match status" value="1"/>
</dbReference>
<keyword evidence="2 4" id="KW-0863">Zinc-finger</keyword>
<dbReference type="GO" id="GO:0008270">
    <property type="term" value="F:zinc ion binding"/>
    <property type="evidence" value="ECO:0007669"/>
    <property type="project" value="UniProtKB-KW"/>
</dbReference>
<evidence type="ECO:0000256" key="1">
    <source>
        <dbReference type="ARBA" id="ARBA00022723"/>
    </source>
</evidence>
<reference evidence="6 7" key="1">
    <citation type="journal article" date="2013" name="PLoS ONE">
        <title>Predicting the Proteins of Angomonas deanei, Strigomonas culicis and Their Respective Endosymbionts Reveals New Aspects of the Trypanosomatidae Family.</title>
        <authorList>
            <person name="Motta M.C."/>
            <person name="Martins A.C."/>
            <person name="de Souza S.S."/>
            <person name="Catta-Preta C.M."/>
            <person name="Silva R."/>
            <person name="Klein C.C."/>
            <person name="de Almeida L.G."/>
            <person name="de Lima Cunha O."/>
            <person name="Ciapina L.P."/>
            <person name="Brocchi M."/>
            <person name="Colabardini A.C."/>
            <person name="de Araujo Lima B."/>
            <person name="Machado C.R."/>
            <person name="de Almeida Soares C.M."/>
            <person name="Probst C.M."/>
            <person name="de Menezes C.B."/>
            <person name="Thompson C.E."/>
            <person name="Bartholomeu D.C."/>
            <person name="Gradia D.F."/>
            <person name="Pavoni D.P."/>
            <person name="Grisard E.C."/>
            <person name="Fantinatti-Garboggini F."/>
            <person name="Marchini F.K."/>
            <person name="Rodrigues-Luiz G.F."/>
            <person name="Wagner G."/>
            <person name="Goldman G.H."/>
            <person name="Fietto J.L."/>
            <person name="Elias M.C."/>
            <person name="Goldman M.H."/>
            <person name="Sagot M.F."/>
            <person name="Pereira M."/>
            <person name="Stoco P.H."/>
            <person name="de Mendonca-Neto R.P."/>
            <person name="Teixeira S.M."/>
            <person name="Maciel T.E."/>
            <person name="de Oliveira Mendes T.A."/>
            <person name="Urmenyi T.P."/>
            <person name="de Souza W."/>
            <person name="Schenkman S."/>
            <person name="de Vasconcelos A.T."/>
        </authorList>
    </citation>
    <scope>NUCLEOTIDE SEQUENCE [LARGE SCALE GENOMIC DNA]</scope>
</reference>
<gene>
    <name evidence="6" type="ORF">STCU_04443</name>
</gene>
<evidence type="ECO:0000256" key="2">
    <source>
        <dbReference type="ARBA" id="ARBA00022771"/>
    </source>
</evidence>
<evidence type="ECO:0000256" key="3">
    <source>
        <dbReference type="ARBA" id="ARBA00022833"/>
    </source>
</evidence>
<dbReference type="PROSITE" id="PS01360">
    <property type="entry name" value="ZF_MYND_1"/>
    <property type="match status" value="1"/>
</dbReference>